<dbReference type="EMBL" id="LXQA010036983">
    <property type="protein sequence ID" value="MCH98191.1"/>
    <property type="molecule type" value="Genomic_DNA"/>
</dbReference>
<dbReference type="AlphaFoldDB" id="A0A392NF47"/>
<evidence type="ECO:0000313" key="2">
    <source>
        <dbReference type="Proteomes" id="UP000265520"/>
    </source>
</evidence>
<keyword evidence="2" id="KW-1185">Reference proteome</keyword>
<sequence>MGNCVAYHSQTKKQTRCSLIEGREIEVNIASAPVEKMNTASSKHYIAVHRKVQHGEVYHLAPFLRQSDKPCKITYDRKMKTRIVKIVVTTEELELLLGGSKKFQIQSRVAPVLRKCPKWLPSLPTIQEVQNF</sequence>
<gene>
    <name evidence="1" type="ORF">A2U01_0019190</name>
</gene>
<dbReference type="Proteomes" id="UP000265520">
    <property type="component" value="Unassembled WGS sequence"/>
</dbReference>
<accession>A0A392NF47</accession>
<protein>
    <submittedName>
        <fullName evidence="1">Uncharacterized protein</fullName>
    </submittedName>
</protein>
<comment type="caution">
    <text evidence="1">The sequence shown here is derived from an EMBL/GenBank/DDBJ whole genome shotgun (WGS) entry which is preliminary data.</text>
</comment>
<reference evidence="1 2" key="1">
    <citation type="journal article" date="2018" name="Front. Plant Sci.">
        <title>Red Clover (Trifolium pratense) and Zigzag Clover (T. medium) - A Picture of Genomic Similarities and Differences.</title>
        <authorList>
            <person name="Dluhosova J."/>
            <person name="Istvanek J."/>
            <person name="Nedelnik J."/>
            <person name="Repkova J."/>
        </authorList>
    </citation>
    <scope>NUCLEOTIDE SEQUENCE [LARGE SCALE GENOMIC DNA]</scope>
    <source>
        <strain evidence="2">cv. 10/8</strain>
        <tissue evidence="1">Leaf</tissue>
    </source>
</reference>
<name>A0A392NF47_9FABA</name>
<evidence type="ECO:0000313" key="1">
    <source>
        <dbReference type="EMBL" id="MCH98191.1"/>
    </source>
</evidence>
<proteinExistence type="predicted"/>
<organism evidence="1 2">
    <name type="scientific">Trifolium medium</name>
    <dbReference type="NCBI Taxonomy" id="97028"/>
    <lineage>
        <taxon>Eukaryota</taxon>
        <taxon>Viridiplantae</taxon>
        <taxon>Streptophyta</taxon>
        <taxon>Embryophyta</taxon>
        <taxon>Tracheophyta</taxon>
        <taxon>Spermatophyta</taxon>
        <taxon>Magnoliopsida</taxon>
        <taxon>eudicotyledons</taxon>
        <taxon>Gunneridae</taxon>
        <taxon>Pentapetalae</taxon>
        <taxon>rosids</taxon>
        <taxon>fabids</taxon>
        <taxon>Fabales</taxon>
        <taxon>Fabaceae</taxon>
        <taxon>Papilionoideae</taxon>
        <taxon>50 kb inversion clade</taxon>
        <taxon>NPAAA clade</taxon>
        <taxon>Hologalegina</taxon>
        <taxon>IRL clade</taxon>
        <taxon>Trifolieae</taxon>
        <taxon>Trifolium</taxon>
    </lineage>
</organism>